<keyword evidence="1" id="KW-0812">Transmembrane</keyword>
<feature type="transmembrane region" description="Helical" evidence="1">
    <location>
        <begin position="35"/>
        <end position="52"/>
    </location>
</feature>
<proteinExistence type="predicted"/>
<feature type="transmembrane region" description="Helical" evidence="1">
    <location>
        <begin position="77"/>
        <end position="94"/>
    </location>
</feature>
<evidence type="ECO:0000313" key="2">
    <source>
        <dbReference type="EMBL" id="OGM12425.1"/>
    </source>
</evidence>
<dbReference type="AlphaFoldDB" id="A0A1F7XDM4"/>
<gene>
    <name evidence="2" type="ORF">A2Z22_04600</name>
</gene>
<accession>A0A1F7XDM4</accession>
<name>A0A1F7XDM4_9BACT</name>
<keyword evidence="1" id="KW-1133">Transmembrane helix</keyword>
<feature type="transmembrane region" description="Helical" evidence="1">
    <location>
        <begin position="7"/>
        <end position="29"/>
    </location>
</feature>
<evidence type="ECO:0000256" key="1">
    <source>
        <dbReference type="SAM" id="Phobius"/>
    </source>
</evidence>
<dbReference type="EMBL" id="MGFS01000001">
    <property type="protein sequence ID" value="OGM12425.1"/>
    <property type="molecule type" value="Genomic_DNA"/>
</dbReference>
<evidence type="ECO:0000313" key="3">
    <source>
        <dbReference type="Proteomes" id="UP000177053"/>
    </source>
</evidence>
<comment type="caution">
    <text evidence="2">The sequence shown here is derived from an EMBL/GenBank/DDBJ whole genome shotgun (WGS) entry which is preliminary data.</text>
</comment>
<sequence>MKRILTRLFFIASLTIIVINSKTIFFFFVNTTKNNFYNFIYSLVLIFALFILQRKVDGVFPFEDILQEKMKKANRKVFIALLNTILIFSIVYFGF</sequence>
<reference evidence="2 3" key="1">
    <citation type="journal article" date="2016" name="Nat. Commun.">
        <title>Thousands of microbial genomes shed light on interconnected biogeochemical processes in an aquifer system.</title>
        <authorList>
            <person name="Anantharaman K."/>
            <person name="Brown C.T."/>
            <person name="Hug L.A."/>
            <person name="Sharon I."/>
            <person name="Castelle C.J."/>
            <person name="Probst A.J."/>
            <person name="Thomas B.C."/>
            <person name="Singh A."/>
            <person name="Wilkins M.J."/>
            <person name="Karaoz U."/>
            <person name="Brodie E.L."/>
            <person name="Williams K.H."/>
            <person name="Hubbard S.S."/>
            <person name="Banfield J.F."/>
        </authorList>
    </citation>
    <scope>NUCLEOTIDE SEQUENCE [LARGE SCALE GENOMIC DNA]</scope>
</reference>
<keyword evidence="1" id="KW-0472">Membrane</keyword>
<protein>
    <submittedName>
        <fullName evidence="2">Uncharacterized protein</fullName>
    </submittedName>
</protein>
<organism evidence="2 3">
    <name type="scientific">Candidatus Woesebacteria bacterium RBG_16_34_12</name>
    <dbReference type="NCBI Taxonomy" id="1802480"/>
    <lineage>
        <taxon>Bacteria</taxon>
        <taxon>Candidatus Woeseibacteriota</taxon>
    </lineage>
</organism>
<dbReference type="Proteomes" id="UP000177053">
    <property type="component" value="Unassembled WGS sequence"/>
</dbReference>